<feature type="compositionally biased region" description="Low complexity" evidence="1">
    <location>
        <begin position="56"/>
        <end position="65"/>
    </location>
</feature>
<feature type="compositionally biased region" description="Basic residues" evidence="1">
    <location>
        <begin position="421"/>
        <end position="435"/>
    </location>
</feature>
<protein>
    <recommendedName>
        <fullName evidence="2">DUF6532 domain-containing protein</fullName>
    </recommendedName>
</protein>
<feature type="region of interest" description="Disordered" evidence="1">
    <location>
        <begin position="115"/>
        <end position="219"/>
    </location>
</feature>
<feature type="compositionally biased region" description="Polar residues" evidence="1">
    <location>
        <begin position="698"/>
        <end position="709"/>
    </location>
</feature>
<proteinExistence type="predicted"/>
<dbReference type="Pfam" id="PF20149">
    <property type="entry name" value="DUF6532"/>
    <property type="match status" value="1"/>
</dbReference>
<evidence type="ECO:0000313" key="4">
    <source>
        <dbReference type="Proteomes" id="UP000076532"/>
    </source>
</evidence>
<feature type="compositionally biased region" description="Polar residues" evidence="1">
    <location>
        <begin position="1"/>
        <end position="16"/>
    </location>
</feature>
<feature type="region of interest" description="Disordered" evidence="1">
    <location>
        <begin position="340"/>
        <end position="437"/>
    </location>
</feature>
<feature type="region of interest" description="Disordered" evidence="1">
    <location>
        <begin position="697"/>
        <end position="728"/>
    </location>
</feature>
<keyword evidence="4" id="KW-1185">Reference proteome</keyword>
<dbReference type="EMBL" id="KV417493">
    <property type="protein sequence ID" value="KZP30606.1"/>
    <property type="molecule type" value="Genomic_DNA"/>
</dbReference>
<name>A0A166TH64_9AGAM</name>
<dbReference type="AlphaFoldDB" id="A0A166TH64"/>
<dbReference type="Proteomes" id="UP000076532">
    <property type="component" value="Unassembled WGS sequence"/>
</dbReference>
<feature type="compositionally biased region" description="Polar residues" evidence="1">
    <location>
        <begin position="340"/>
        <end position="349"/>
    </location>
</feature>
<feature type="domain" description="DUF6532" evidence="2">
    <location>
        <begin position="458"/>
        <end position="609"/>
    </location>
</feature>
<feature type="compositionally biased region" description="Low complexity" evidence="1">
    <location>
        <begin position="181"/>
        <end position="192"/>
    </location>
</feature>
<reference evidence="3 4" key="1">
    <citation type="journal article" date="2016" name="Mol. Biol. Evol.">
        <title>Comparative Genomics of Early-Diverging Mushroom-Forming Fungi Provides Insights into the Origins of Lignocellulose Decay Capabilities.</title>
        <authorList>
            <person name="Nagy L.G."/>
            <person name="Riley R."/>
            <person name="Tritt A."/>
            <person name="Adam C."/>
            <person name="Daum C."/>
            <person name="Floudas D."/>
            <person name="Sun H."/>
            <person name="Yadav J.S."/>
            <person name="Pangilinan J."/>
            <person name="Larsson K.H."/>
            <person name="Matsuura K."/>
            <person name="Barry K."/>
            <person name="Labutti K."/>
            <person name="Kuo R."/>
            <person name="Ohm R.A."/>
            <person name="Bhattacharya S.S."/>
            <person name="Shirouzu T."/>
            <person name="Yoshinaga Y."/>
            <person name="Martin F.M."/>
            <person name="Grigoriev I.V."/>
            <person name="Hibbett D.S."/>
        </authorList>
    </citation>
    <scope>NUCLEOTIDE SEQUENCE [LARGE SCALE GENOMIC DNA]</scope>
    <source>
        <strain evidence="3 4">CBS 109695</strain>
    </source>
</reference>
<feature type="compositionally biased region" description="Acidic residues" evidence="1">
    <location>
        <begin position="711"/>
        <end position="728"/>
    </location>
</feature>
<evidence type="ECO:0000259" key="2">
    <source>
        <dbReference type="Pfam" id="PF20149"/>
    </source>
</evidence>
<dbReference type="InterPro" id="IPR045341">
    <property type="entry name" value="DUF6532"/>
</dbReference>
<evidence type="ECO:0000256" key="1">
    <source>
        <dbReference type="SAM" id="MobiDB-lite"/>
    </source>
</evidence>
<organism evidence="3 4">
    <name type="scientific">Athelia psychrophila</name>
    <dbReference type="NCBI Taxonomy" id="1759441"/>
    <lineage>
        <taxon>Eukaryota</taxon>
        <taxon>Fungi</taxon>
        <taxon>Dikarya</taxon>
        <taxon>Basidiomycota</taxon>
        <taxon>Agaricomycotina</taxon>
        <taxon>Agaricomycetes</taxon>
        <taxon>Agaricomycetidae</taxon>
        <taxon>Atheliales</taxon>
        <taxon>Atheliaceae</taxon>
        <taxon>Athelia</taxon>
    </lineage>
</organism>
<gene>
    <name evidence="3" type="ORF">FIBSPDRAFT_945946</name>
</gene>
<feature type="compositionally biased region" description="Low complexity" evidence="1">
    <location>
        <begin position="34"/>
        <end position="49"/>
    </location>
</feature>
<dbReference type="OrthoDB" id="2996367at2759"/>
<feature type="region of interest" description="Disordered" evidence="1">
    <location>
        <begin position="1"/>
        <end position="70"/>
    </location>
</feature>
<accession>A0A166TH64</accession>
<feature type="compositionally biased region" description="Low complexity" evidence="1">
    <location>
        <begin position="380"/>
        <end position="396"/>
    </location>
</feature>
<sequence>MSGAPTSQPANSSQQELRPRGRPTDRPQAPAPPQRSSTRSSKSRTTSKAASKKKAAPTAQASQASEVSAPQHLENTLKGLAVTADFVTNEYQPLAASDFTPGAYENFAAYQSHADPSLLSMQLQQPPNRPNPFQPQPQEAPQQASHAHYTPTYALPQHPPLQQQWGQYPGPPSQQPWGEFQSQSSSSQQQQQAQWGTDEEEELQRGGEEGDEEEEELQWGGEEYPTLEQRSMELQWGQESVFQQQGPYTTLDDPMYPPGSMYPPDPMYTMTNPIAPMQYVPVLQQPHLPLSYPQSHLPSLYPQPHLPSLYTQPTAARSVPAVHQGISIDELRRRSEQELFTLSGPSQSVLGAHRRGRPPRLPQPQHLLNRPSSPSTSVISRVRSAMSESSSITSSSVTNHQGPSEAPQDLPPLRREASGHGIHRQIHRSTRRAGVKSKVQPLPIADKFNHIQAGIILIAHLCKENCWPLASVKRDEDLEEALLQANFMARNEGRPTTTGNKSMYNRIHAIASAWCGAFKVSAIKALHLYEIIPTLHQKKEHNMTKEDVLAFTQDQIIILCKKDAFCDDGFDAEGHPSLYSHPAFLEFLLDFFYGHNGIAVQHPEDFTTIFPVAENKSGEHLTEKLNKDRQLIYLKDLAVVNDLANPLVDAYHAPMMQDLRKSLVSRGRARLAAGSSFDADFYADIADNLSHIRHNIPISRSSSAPTPISGNEDDDDDLDAMGESDPDP</sequence>
<evidence type="ECO:0000313" key="3">
    <source>
        <dbReference type="EMBL" id="KZP30606.1"/>
    </source>
</evidence>